<dbReference type="EMBL" id="JBAHYK010001399">
    <property type="protein sequence ID" value="KAL0568164.1"/>
    <property type="molecule type" value="Genomic_DNA"/>
</dbReference>
<dbReference type="PANTHER" id="PTHR33096:SF1">
    <property type="entry name" value="CXC1-LIKE CYSTEINE CLUSTER ASSOCIATED WITH KDZ TRANSPOSASES DOMAIN-CONTAINING PROTEIN"/>
    <property type="match status" value="1"/>
</dbReference>
<name>A0ABR3EZ05_9AGAR</name>
<proteinExistence type="predicted"/>
<dbReference type="Pfam" id="PF18758">
    <property type="entry name" value="KDZ"/>
    <property type="match status" value="1"/>
</dbReference>
<accession>A0ABR3EZ05</accession>
<protein>
    <submittedName>
        <fullName evidence="1">Uncharacterized protein</fullName>
    </submittedName>
</protein>
<dbReference type="Proteomes" id="UP001465976">
    <property type="component" value="Unassembled WGS sequence"/>
</dbReference>
<feature type="non-terminal residue" evidence="1">
    <location>
        <position position="173"/>
    </location>
</feature>
<evidence type="ECO:0000313" key="1">
    <source>
        <dbReference type="EMBL" id="KAL0568164.1"/>
    </source>
</evidence>
<evidence type="ECO:0000313" key="2">
    <source>
        <dbReference type="Proteomes" id="UP001465976"/>
    </source>
</evidence>
<gene>
    <name evidence="1" type="ORF">V5O48_013823</name>
</gene>
<sequence>MCLFFKTLLRSEKLKDQVVAFRLRGVVSAFHGHAHNRPCQTEWHPMYSDCVGMEDFEECERMFSQSNHLASTTWLATKFHQRQAILEHFAFYDVDKHTFSGKLLLEKYHRALKWLATDVPLFEELCKEQDISEADCEGFLEQEWAHLAAAMEEDPEVSTKLDYVELLQKVTRA</sequence>
<keyword evidence="2" id="KW-1185">Reference proteome</keyword>
<comment type="caution">
    <text evidence="1">The sequence shown here is derived from an EMBL/GenBank/DDBJ whole genome shotgun (WGS) entry which is preliminary data.</text>
</comment>
<dbReference type="PANTHER" id="PTHR33096">
    <property type="entry name" value="CXC2 DOMAIN-CONTAINING PROTEIN"/>
    <property type="match status" value="1"/>
</dbReference>
<dbReference type="InterPro" id="IPR040521">
    <property type="entry name" value="KDZ"/>
</dbReference>
<reference evidence="1 2" key="1">
    <citation type="submission" date="2024-02" db="EMBL/GenBank/DDBJ databases">
        <title>A draft genome for the cacao thread blight pathogen Marasmius crinis-equi.</title>
        <authorList>
            <person name="Cohen S.P."/>
            <person name="Baruah I.K."/>
            <person name="Amoako-Attah I."/>
            <person name="Bukari Y."/>
            <person name="Meinhardt L.W."/>
            <person name="Bailey B.A."/>
        </authorList>
    </citation>
    <scope>NUCLEOTIDE SEQUENCE [LARGE SCALE GENOMIC DNA]</scope>
    <source>
        <strain evidence="1 2">GH-76</strain>
    </source>
</reference>
<organism evidence="1 2">
    <name type="scientific">Marasmius crinis-equi</name>
    <dbReference type="NCBI Taxonomy" id="585013"/>
    <lineage>
        <taxon>Eukaryota</taxon>
        <taxon>Fungi</taxon>
        <taxon>Dikarya</taxon>
        <taxon>Basidiomycota</taxon>
        <taxon>Agaricomycotina</taxon>
        <taxon>Agaricomycetes</taxon>
        <taxon>Agaricomycetidae</taxon>
        <taxon>Agaricales</taxon>
        <taxon>Marasmiineae</taxon>
        <taxon>Marasmiaceae</taxon>
        <taxon>Marasmius</taxon>
    </lineage>
</organism>